<evidence type="ECO:0000256" key="1">
    <source>
        <dbReference type="SAM" id="Phobius"/>
    </source>
</evidence>
<dbReference type="Proteomes" id="UP000786185">
    <property type="component" value="Unassembled WGS sequence"/>
</dbReference>
<feature type="transmembrane region" description="Helical" evidence="1">
    <location>
        <begin position="217"/>
        <end position="239"/>
    </location>
</feature>
<sequence>MEYQQLPIQYTVVSALKLVQKNWLTLMLQSSPFLVVNLYFTIGVVDFDDPQQLFTLTNVIVYVLYTVTAAMATVRLHRLVLLGEKSCRLSTIFYLSSRELRFIGWWAALGAMLFAILIIPMFIIGSLANIVTMPMWLIQLCTYAAMLPIGWFISRWSLVLPATALDHQPRGLSVAWQMSKPHAKALFVLIGVIPMLINALLQPLFNLHFLPLTLLLSLVWLVVCAVEICVLSLSFQWIVQREAITQNQELRIPEFTA</sequence>
<proteinExistence type="predicted"/>
<feature type="transmembrane region" description="Helical" evidence="1">
    <location>
        <begin position="136"/>
        <end position="153"/>
    </location>
</feature>
<evidence type="ECO:0000313" key="2">
    <source>
        <dbReference type="EMBL" id="AZS25903.1"/>
    </source>
</evidence>
<keyword evidence="1" id="KW-1133">Transmembrane helix</keyword>
<reference evidence="3" key="2">
    <citation type="journal article" date="2021" name="PeerJ">
        <title>Analysis of 44 Vibrio anguillarum genomes reveals high genetic diversity.</title>
        <authorList>
            <person name="Hansen M.J."/>
            <person name="Dalsgaard I."/>
        </authorList>
    </citation>
    <scope>NUCLEOTIDE SEQUENCE</scope>
    <source>
        <strain evidence="3">850617-1/1</strain>
    </source>
</reference>
<protein>
    <submittedName>
        <fullName evidence="3">Uncharacterized protein</fullName>
    </submittedName>
</protein>
<dbReference type="AlphaFoldDB" id="A0A1Q1KNB4"/>
<reference evidence="2 4" key="1">
    <citation type="submission" date="2018-12" db="EMBL/GenBank/DDBJ databases">
        <title>Characterization and Draft Genome of Vibrio anguillarum J360 Marine Pathogen Isolated from an Outbreak in Lumpfish (Cyclopterus lumpus).</title>
        <authorList>
            <person name="Vasquez J.I."/>
            <person name="Cao T."/>
            <person name="Chakraborty S."/>
            <person name="Gnanagobal H."/>
            <person name="Wescot J."/>
            <person name="Boyce D."/>
            <person name="Santander J."/>
        </authorList>
    </citation>
    <scope>NUCLEOTIDE SEQUENCE [LARGE SCALE GENOMIC DNA]</scope>
    <source>
        <strain evidence="2 4">J360</strain>
    </source>
</reference>
<gene>
    <name evidence="2" type="ORF">DYL72_13325</name>
    <name evidence="3" type="ORF">ERJ77_05120</name>
</gene>
<evidence type="ECO:0000313" key="5">
    <source>
        <dbReference type="Proteomes" id="UP000786185"/>
    </source>
</evidence>
<feature type="transmembrane region" description="Helical" evidence="1">
    <location>
        <begin position="62"/>
        <end position="81"/>
    </location>
</feature>
<keyword evidence="1" id="KW-0472">Membrane</keyword>
<dbReference type="EMBL" id="SCLC01000002">
    <property type="protein sequence ID" value="MBF4433880.1"/>
    <property type="molecule type" value="Genomic_DNA"/>
</dbReference>
<feature type="transmembrane region" description="Helical" evidence="1">
    <location>
        <begin position="102"/>
        <end position="124"/>
    </location>
</feature>
<feature type="transmembrane region" description="Helical" evidence="1">
    <location>
        <begin position="23"/>
        <end position="42"/>
    </location>
</feature>
<keyword evidence="1" id="KW-0812">Transmembrane</keyword>
<organism evidence="3 5">
    <name type="scientific">Vibrio anguillarum</name>
    <name type="common">Listonella anguillarum</name>
    <dbReference type="NCBI Taxonomy" id="55601"/>
    <lineage>
        <taxon>Bacteria</taxon>
        <taxon>Pseudomonadati</taxon>
        <taxon>Pseudomonadota</taxon>
        <taxon>Gammaproteobacteria</taxon>
        <taxon>Vibrionales</taxon>
        <taxon>Vibrionaceae</taxon>
        <taxon>Vibrio</taxon>
    </lineage>
</organism>
<accession>A0A1Q1KNB4</accession>
<dbReference type="RefSeq" id="WP_019282010.1">
    <property type="nucleotide sequence ID" value="NZ_CP011464.1"/>
</dbReference>
<evidence type="ECO:0000313" key="4">
    <source>
        <dbReference type="Proteomes" id="UP000256923"/>
    </source>
</evidence>
<dbReference type="Proteomes" id="UP000256923">
    <property type="component" value="Chromosome 1"/>
</dbReference>
<dbReference type="EMBL" id="CP034672">
    <property type="protein sequence ID" value="AZS25903.1"/>
    <property type="molecule type" value="Genomic_DNA"/>
</dbReference>
<feature type="transmembrane region" description="Helical" evidence="1">
    <location>
        <begin position="185"/>
        <end position="205"/>
    </location>
</feature>
<name>A0A1Q1KNB4_VIBAN</name>
<evidence type="ECO:0000313" key="3">
    <source>
        <dbReference type="EMBL" id="MBF4433880.1"/>
    </source>
</evidence>